<evidence type="ECO:0000256" key="3">
    <source>
        <dbReference type="ARBA" id="ARBA00022829"/>
    </source>
</evidence>
<dbReference type="EMBL" id="JACIJS010000004">
    <property type="protein sequence ID" value="MBB5515377.1"/>
    <property type="molecule type" value="Genomic_DNA"/>
</dbReference>
<dbReference type="GO" id="GO:0051301">
    <property type="term" value="P:cell division"/>
    <property type="evidence" value="ECO:0007669"/>
    <property type="project" value="UniProtKB-KW"/>
</dbReference>
<evidence type="ECO:0000313" key="5">
    <source>
        <dbReference type="EMBL" id="MBB5515377.1"/>
    </source>
</evidence>
<keyword evidence="6" id="KW-1185">Reference proteome</keyword>
<dbReference type="InterPro" id="IPR036390">
    <property type="entry name" value="WH_DNA-bd_sf"/>
</dbReference>
<dbReference type="InterPro" id="IPR005234">
    <property type="entry name" value="ScpB_csome_segregation"/>
</dbReference>
<dbReference type="GO" id="GO:0051304">
    <property type="term" value="P:chromosome separation"/>
    <property type="evidence" value="ECO:0007669"/>
    <property type="project" value="InterPro"/>
</dbReference>
<reference evidence="5 6" key="1">
    <citation type="submission" date="2020-08" db="EMBL/GenBank/DDBJ databases">
        <title>Genomic Encyclopedia of Type Strains, Phase IV (KMG-IV): sequencing the most valuable type-strain genomes for metagenomic binning, comparative biology and taxonomic classification.</title>
        <authorList>
            <person name="Goeker M."/>
        </authorList>
    </citation>
    <scope>NUCLEOTIDE SEQUENCE [LARGE SCALE GENOMIC DNA]</scope>
    <source>
        <strain evidence="5 6">DSM 103377</strain>
    </source>
</reference>
<evidence type="ECO:0000256" key="2">
    <source>
        <dbReference type="ARBA" id="ARBA00022618"/>
    </source>
</evidence>
<keyword evidence="1" id="KW-0963">Cytoplasm</keyword>
<evidence type="ECO:0000256" key="4">
    <source>
        <dbReference type="ARBA" id="ARBA00023306"/>
    </source>
</evidence>
<sequence>MDEHLLARAMDWLRVLADTTLYLSKAKLHARTDRAGDVPALWDRTMSGEGLDRDLADLPPELRWRTWMARVEAVLFASAAPVARGDLARVVGQGVSVEMLIADIAGALADRPYEVAQVAGGWMLRTRAHYADAIKAAADLGPAKLAFTEAEMGVLCAIAYHQPIDRAGLKDIFGKDVSRDLLARLRHKNLIASGPRSPRPGAPHSFVTTETFLATFDLQSLRDLPELELR</sequence>
<protein>
    <submittedName>
        <fullName evidence="5">Segregation and condensation protein B</fullName>
    </submittedName>
</protein>
<dbReference type="AlphaFoldDB" id="A0A840X3Y7"/>
<keyword evidence="2" id="KW-0132">Cell division</keyword>
<dbReference type="SUPFAM" id="SSF46785">
    <property type="entry name" value="Winged helix' DNA-binding domain"/>
    <property type="match status" value="2"/>
</dbReference>
<dbReference type="Gene3D" id="1.10.10.10">
    <property type="entry name" value="Winged helix-like DNA-binding domain superfamily/Winged helix DNA-binding domain"/>
    <property type="match status" value="2"/>
</dbReference>
<dbReference type="InterPro" id="IPR036388">
    <property type="entry name" value="WH-like_DNA-bd_sf"/>
</dbReference>
<dbReference type="PANTHER" id="PTHR34298:SF2">
    <property type="entry name" value="SEGREGATION AND CONDENSATION PROTEIN B"/>
    <property type="match status" value="1"/>
</dbReference>
<evidence type="ECO:0000313" key="6">
    <source>
        <dbReference type="Proteomes" id="UP000553766"/>
    </source>
</evidence>
<proteinExistence type="predicted"/>
<dbReference type="Proteomes" id="UP000553766">
    <property type="component" value="Unassembled WGS sequence"/>
</dbReference>
<evidence type="ECO:0000256" key="1">
    <source>
        <dbReference type="ARBA" id="ARBA00022490"/>
    </source>
</evidence>
<organism evidence="5 6">
    <name type="scientific">Rubricella aquisinus</name>
    <dbReference type="NCBI Taxonomy" id="2028108"/>
    <lineage>
        <taxon>Bacteria</taxon>
        <taxon>Pseudomonadati</taxon>
        <taxon>Pseudomonadota</taxon>
        <taxon>Alphaproteobacteria</taxon>
        <taxon>Rhodobacterales</taxon>
        <taxon>Paracoccaceae</taxon>
        <taxon>Rubricella</taxon>
    </lineage>
</organism>
<comment type="caution">
    <text evidence="5">The sequence shown here is derived from an EMBL/GenBank/DDBJ whole genome shotgun (WGS) entry which is preliminary data.</text>
</comment>
<name>A0A840X3Y7_9RHOB</name>
<keyword evidence="4" id="KW-0131">Cell cycle</keyword>
<keyword evidence="3" id="KW-0159">Chromosome partition</keyword>
<dbReference type="Pfam" id="PF04079">
    <property type="entry name" value="SMC_ScpB"/>
    <property type="match status" value="1"/>
</dbReference>
<accession>A0A840X3Y7</accession>
<gene>
    <name evidence="5" type="ORF">FHS89_001389</name>
</gene>
<dbReference type="PANTHER" id="PTHR34298">
    <property type="entry name" value="SEGREGATION AND CONDENSATION PROTEIN B"/>
    <property type="match status" value="1"/>
</dbReference>